<dbReference type="Proteomes" id="UP000799440">
    <property type="component" value="Unassembled WGS sequence"/>
</dbReference>
<feature type="compositionally biased region" description="Low complexity" evidence="1">
    <location>
        <begin position="226"/>
        <end position="237"/>
    </location>
</feature>
<dbReference type="AlphaFoldDB" id="A0A6A6VCL6"/>
<dbReference type="OrthoDB" id="5407894at2759"/>
<evidence type="ECO:0000313" key="2">
    <source>
        <dbReference type="EMBL" id="KAF2748295.1"/>
    </source>
</evidence>
<feature type="compositionally biased region" description="Low complexity" evidence="1">
    <location>
        <begin position="76"/>
        <end position="85"/>
    </location>
</feature>
<keyword evidence="3" id="KW-1185">Reference proteome</keyword>
<protein>
    <submittedName>
        <fullName evidence="2">Uncharacterized protein</fullName>
    </submittedName>
</protein>
<dbReference type="EMBL" id="MU006569">
    <property type="protein sequence ID" value="KAF2748295.1"/>
    <property type="molecule type" value="Genomic_DNA"/>
</dbReference>
<gene>
    <name evidence="2" type="ORF">M011DRAFT_441591</name>
</gene>
<evidence type="ECO:0000256" key="1">
    <source>
        <dbReference type="SAM" id="MobiDB-lite"/>
    </source>
</evidence>
<organism evidence="2 3">
    <name type="scientific">Sporormia fimetaria CBS 119925</name>
    <dbReference type="NCBI Taxonomy" id="1340428"/>
    <lineage>
        <taxon>Eukaryota</taxon>
        <taxon>Fungi</taxon>
        <taxon>Dikarya</taxon>
        <taxon>Ascomycota</taxon>
        <taxon>Pezizomycotina</taxon>
        <taxon>Dothideomycetes</taxon>
        <taxon>Pleosporomycetidae</taxon>
        <taxon>Pleosporales</taxon>
        <taxon>Sporormiaceae</taxon>
        <taxon>Sporormia</taxon>
    </lineage>
</organism>
<sequence>MAPSDTFAAHLPDHRRDDLLGLGKTSLSASSPALPSPDERGGPDHPVHHGLAPTPLTDNYSPLCDSNIAAQPFPNPTTDPHTLPTPLQERRLDFTLNFPSSALPPTDVSLPSPHIVKAAHNLRLPSFDLLGIANPHPDRFVAARSNNPFSPLGAGPLSNPEDPLHALSPPAACPQQFGGVDNHPPTSPEAARHLIEHRIHVDTPPSEPGTLNWGSFVNIRTVGLGSPPRSDPAASPSLNTVGTSSSGPTSATNNTMSVADLGDALTMAAWMETVKVHISMCRGLPSVIRVLNLRSIQHGIHQQTTTPTAWINVFHALPGRYTLFDLPKSPPSTPGPVVEGDEFFTSKVFDSAVAVADYQLDSNLLSPSPRPVVPPGSVNVSIVERYIPPTNGNEFSEMFKTQGRSLLYDRLIELSPKSGVLLFIYPTRTGARRFMSDYLGPVLDPLLRTVTVVHEFPSDLGKSLGRMTAVDQLAEYDTLHDQLQALLQKLNELSGAAASIPEGTYSILHASREEIILDRKAWARDWWIKQEKPRVRDLVTKYFRKKVPNSDLTPSTLIQEILDGVVNREYASESRPRGIELGVFIIKKTSE</sequence>
<feature type="region of interest" description="Disordered" evidence="1">
    <location>
        <begin position="224"/>
        <end position="253"/>
    </location>
</feature>
<proteinExistence type="predicted"/>
<feature type="region of interest" description="Disordered" evidence="1">
    <location>
        <begin position="1"/>
        <end position="85"/>
    </location>
</feature>
<feature type="compositionally biased region" description="Polar residues" evidence="1">
    <location>
        <begin position="238"/>
        <end position="253"/>
    </location>
</feature>
<accession>A0A6A6VCL6</accession>
<name>A0A6A6VCL6_9PLEO</name>
<evidence type="ECO:0000313" key="3">
    <source>
        <dbReference type="Proteomes" id="UP000799440"/>
    </source>
</evidence>
<reference evidence="2" key="1">
    <citation type="journal article" date="2020" name="Stud. Mycol.">
        <title>101 Dothideomycetes genomes: a test case for predicting lifestyles and emergence of pathogens.</title>
        <authorList>
            <person name="Haridas S."/>
            <person name="Albert R."/>
            <person name="Binder M."/>
            <person name="Bloem J."/>
            <person name="Labutti K."/>
            <person name="Salamov A."/>
            <person name="Andreopoulos B."/>
            <person name="Baker S."/>
            <person name="Barry K."/>
            <person name="Bills G."/>
            <person name="Bluhm B."/>
            <person name="Cannon C."/>
            <person name="Castanera R."/>
            <person name="Culley D."/>
            <person name="Daum C."/>
            <person name="Ezra D."/>
            <person name="Gonzalez J."/>
            <person name="Henrissat B."/>
            <person name="Kuo A."/>
            <person name="Liang C."/>
            <person name="Lipzen A."/>
            <person name="Lutzoni F."/>
            <person name="Magnuson J."/>
            <person name="Mondo S."/>
            <person name="Nolan M."/>
            <person name="Ohm R."/>
            <person name="Pangilinan J."/>
            <person name="Park H.-J."/>
            <person name="Ramirez L."/>
            <person name="Alfaro M."/>
            <person name="Sun H."/>
            <person name="Tritt A."/>
            <person name="Yoshinaga Y."/>
            <person name="Zwiers L.-H."/>
            <person name="Turgeon B."/>
            <person name="Goodwin S."/>
            <person name="Spatafora J."/>
            <person name="Crous P."/>
            <person name="Grigoriev I."/>
        </authorList>
    </citation>
    <scope>NUCLEOTIDE SEQUENCE</scope>
    <source>
        <strain evidence="2">CBS 119925</strain>
    </source>
</reference>
<feature type="compositionally biased region" description="Basic and acidic residues" evidence="1">
    <location>
        <begin position="37"/>
        <end position="47"/>
    </location>
</feature>